<keyword evidence="3" id="KW-0053">Apoptosis</keyword>
<dbReference type="InterPro" id="IPR001309">
    <property type="entry name" value="Pept_C14_p20"/>
</dbReference>
<dbReference type="PROSITE" id="PS01121">
    <property type="entry name" value="CASPASE_HIS"/>
    <property type="match status" value="1"/>
</dbReference>
<dbReference type="PROSITE" id="PS01122">
    <property type="entry name" value="CASPASE_CYS"/>
    <property type="match status" value="1"/>
</dbReference>
<dbReference type="STRING" id="112268.A0A182WE27"/>
<dbReference type="InterPro" id="IPR029030">
    <property type="entry name" value="Caspase-like_dom_sf"/>
</dbReference>
<dbReference type="InterPro" id="IPR002138">
    <property type="entry name" value="Pept_C14_p10"/>
</dbReference>
<keyword evidence="2" id="KW-0645">Protease</keyword>
<reference evidence="10" key="2">
    <citation type="submission" date="2020-05" db="UniProtKB">
        <authorList>
            <consortium name="EnsemblMetazoa"/>
        </authorList>
    </citation>
    <scope>IDENTIFICATION</scope>
    <source>
        <strain evidence="10">MINIMUS1</strain>
    </source>
</reference>
<dbReference type="PANTHER" id="PTHR10454">
    <property type="entry name" value="CASPASE"/>
    <property type="match status" value="1"/>
</dbReference>
<feature type="domain" description="Caspase family p20" evidence="9">
    <location>
        <begin position="55"/>
        <end position="177"/>
    </location>
</feature>
<dbReference type="PROSITE" id="PS50208">
    <property type="entry name" value="CASPASE_P20"/>
    <property type="match status" value="1"/>
</dbReference>
<keyword evidence="5" id="KW-0788">Thiol protease</keyword>
<dbReference type="VEuPathDB" id="VectorBase:AMIN008623"/>
<evidence type="ECO:0008006" key="12">
    <source>
        <dbReference type="Google" id="ProtNLM"/>
    </source>
</evidence>
<comment type="similarity">
    <text evidence="1 7">Belongs to the peptidase C14A family.</text>
</comment>
<evidence type="ECO:0000256" key="5">
    <source>
        <dbReference type="ARBA" id="ARBA00022807"/>
    </source>
</evidence>
<dbReference type="GO" id="GO:0004197">
    <property type="term" value="F:cysteine-type endopeptidase activity"/>
    <property type="evidence" value="ECO:0007669"/>
    <property type="project" value="InterPro"/>
</dbReference>
<dbReference type="GO" id="GO:0045751">
    <property type="term" value="P:negative regulation of Toll signaling pathway"/>
    <property type="evidence" value="ECO:0007669"/>
    <property type="project" value="UniProtKB-ARBA"/>
</dbReference>
<feature type="domain" description="Caspase family p10" evidence="8">
    <location>
        <begin position="204"/>
        <end position="299"/>
    </location>
</feature>
<dbReference type="GO" id="GO:0005737">
    <property type="term" value="C:cytoplasm"/>
    <property type="evidence" value="ECO:0007669"/>
    <property type="project" value="TreeGrafter"/>
</dbReference>
<dbReference type="PANTHER" id="PTHR10454:SF232">
    <property type="entry name" value="AT03047P-RELATED"/>
    <property type="match status" value="1"/>
</dbReference>
<dbReference type="Pfam" id="PF00656">
    <property type="entry name" value="Peptidase_C14"/>
    <property type="match status" value="1"/>
</dbReference>
<dbReference type="FunFam" id="3.40.50.1460:FF:000001">
    <property type="entry name" value="Caspase-3 preproprotein"/>
    <property type="match status" value="1"/>
</dbReference>
<dbReference type="GO" id="GO:0016322">
    <property type="term" value="P:neuron remodeling"/>
    <property type="evidence" value="ECO:0007669"/>
    <property type="project" value="UniProtKB-ARBA"/>
</dbReference>
<dbReference type="GO" id="GO:0045476">
    <property type="term" value="P:nurse cell apoptotic process"/>
    <property type="evidence" value="ECO:0007669"/>
    <property type="project" value="UniProtKB-ARBA"/>
</dbReference>
<dbReference type="InterPro" id="IPR015917">
    <property type="entry name" value="Pept_C14A"/>
</dbReference>
<dbReference type="PRINTS" id="PR00376">
    <property type="entry name" value="IL1BCENZYME"/>
</dbReference>
<dbReference type="SUPFAM" id="SSF52129">
    <property type="entry name" value="Caspase-like"/>
    <property type="match status" value="1"/>
</dbReference>
<evidence type="ECO:0000259" key="8">
    <source>
        <dbReference type="PROSITE" id="PS50207"/>
    </source>
</evidence>
<protein>
    <recommendedName>
        <fullName evidence="12">Caspase</fullName>
    </recommendedName>
</protein>
<dbReference type="InterPro" id="IPR016129">
    <property type="entry name" value="Caspase_his_AS"/>
</dbReference>
<dbReference type="GO" id="GO:1990525">
    <property type="term" value="F:BIR domain binding"/>
    <property type="evidence" value="ECO:0007669"/>
    <property type="project" value="UniProtKB-ARBA"/>
</dbReference>
<dbReference type="AlphaFoldDB" id="A0A182WE27"/>
<dbReference type="InterPro" id="IPR011600">
    <property type="entry name" value="Pept_C14_caspase"/>
</dbReference>
<dbReference type="GO" id="GO:0043525">
    <property type="term" value="P:positive regulation of neuron apoptotic process"/>
    <property type="evidence" value="ECO:0007669"/>
    <property type="project" value="TreeGrafter"/>
</dbReference>
<proteinExistence type="inferred from homology"/>
<dbReference type="Proteomes" id="UP000075920">
    <property type="component" value="Unassembled WGS sequence"/>
</dbReference>
<evidence type="ECO:0000256" key="6">
    <source>
        <dbReference type="ARBA" id="ARBA00023145"/>
    </source>
</evidence>
<evidence type="ECO:0000256" key="2">
    <source>
        <dbReference type="ARBA" id="ARBA00022670"/>
    </source>
</evidence>
<evidence type="ECO:0000256" key="4">
    <source>
        <dbReference type="ARBA" id="ARBA00022801"/>
    </source>
</evidence>
<dbReference type="SMART" id="SM00115">
    <property type="entry name" value="CASc"/>
    <property type="match status" value="1"/>
</dbReference>
<evidence type="ECO:0000313" key="10">
    <source>
        <dbReference type="EnsemblMetazoa" id="AMIN008623-PA"/>
    </source>
</evidence>
<sequence>MEQMDSSKSTIVPTDQLDAISVNVTSTVTELDAPPSPSLVSVDVAVDRYDTSHAKRGIALILNQAKFKSMCRRDGSDRDRDSMSAILNSIGFDVRVFDDLKRKELLATLKSIAAEDHSQNDCLVVVVMTHGKTKNHLYASDMSYKANKLWEPFVGSECPSLRGKPKLFFIQACRGEKLDEGVIVRVRRMVGEQRSKPDDSAVKISYVIPSMADLLVMYSTYDGHYSWRNPINGSWFIQSLSYELSANVHRLELLHILTAVSRRVAYEYQSHVPRNEKLDAKKQMPCIVSMLTKLLYFQPEKQ</sequence>
<reference evidence="11" key="1">
    <citation type="submission" date="2013-03" db="EMBL/GenBank/DDBJ databases">
        <title>The Genome Sequence of Anopheles minimus MINIMUS1.</title>
        <authorList>
            <consortium name="The Broad Institute Genomics Platform"/>
            <person name="Neafsey D.E."/>
            <person name="Walton C."/>
            <person name="Walker B."/>
            <person name="Young S.K."/>
            <person name="Zeng Q."/>
            <person name="Gargeya S."/>
            <person name="Fitzgerald M."/>
            <person name="Haas B."/>
            <person name="Abouelleil A."/>
            <person name="Allen A.W."/>
            <person name="Alvarado L."/>
            <person name="Arachchi H.M."/>
            <person name="Berlin A.M."/>
            <person name="Chapman S.B."/>
            <person name="Gainer-Dewar J."/>
            <person name="Goldberg J."/>
            <person name="Griggs A."/>
            <person name="Gujja S."/>
            <person name="Hansen M."/>
            <person name="Howarth C."/>
            <person name="Imamovic A."/>
            <person name="Ireland A."/>
            <person name="Larimer J."/>
            <person name="McCowan C."/>
            <person name="Murphy C."/>
            <person name="Pearson M."/>
            <person name="Poon T.W."/>
            <person name="Priest M."/>
            <person name="Roberts A."/>
            <person name="Saif S."/>
            <person name="Shea T."/>
            <person name="Sisk P."/>
            <person name="Sykes S."/>
            <person name="Wortman J."/>
            <person name="Nusbaum C."/>
            <person name="Birren B."/>
        </authorList>
    </citation>
    <scope>NUCLEOTIDE SEQUENCE [LARGE SCALE GENOMIC DNA]</scope>
    <source>
        <strain evidence="11">MINIMUS1</strain>
    </source>
</reference>
<evidence type="ECO:0000256" key="1">
    <source>
        <dbReference type="ARBA" id="ARBA00010134"/>
    </source>
</evidence>
<dbReference type="GO" id="GO:0006508">
    <property type="term" value="P:proteolysis"/>
    <property type="evidence" value="ECO:0007669"/>
    <property type="project" value="UniProtKB-KW"/>
</dbReference>
<dbReference type="CDD" id="cd00032">
    <property type="entry name" value="CASc"/>
    <property type="match status" value="1"/>
</dbReference>
<keyword evidence="11" id="KW-1185">Reference proteome</keyword>
<dbReference type="InterPro" id="IPR033139">
    <property type="entry name" value="Caspase_cys_AS"/>
</dbReference>
<dbReference type="Gene3D" id="3.40.50.1460">
    <property type="match status" value="1"/>
</dbReference>
<keyword evidence="4" id="KW-0378">Hydrolase</keyword>
<dbReference type="InterPro" id="IPR002398">
    <property type="entry name" value="Pept_C14"/>
</dbReference>
<keyword evidence="6" id="KW-0865">Zymogen</keyword>
<evidence type="ECO:0000256" key="7">
    <source>
        <dbReference type="RuleBase" id="RU003971"/>
    </source>
</evidence>
<organism evidence="10 11">
    <name type="scientific">Anopheles minimus</name>
    <dbReference type="NCBI Taxonomy" id="112268"/>
    <lineage>
        <taxon>Eukaryota</taxon>
        <taxon>Metazoa</taxon>
        <taxon>Ecdysozoa</taxon>
        <taxon>Arthropoda</taxon>
        <taxon>Hexapoda</taxon>
        <taxon>Insecta</taxon>
        <taxon>Pterygota</taxon>
        <taxon>Neoptera</taxon>
        <taxon>Endopterygota</taxon>
        <taxon>Diptera</taxon>
        <taxon>Nematocera</taxon>
        <taxon>Culicoidea</taxon>
        <taxon>Culicidae</taxon>
        <taxon>Anophelinae</taxon>
        <taxon>Anopheles</taxon>
    </lineage>
</organism>
<evidence type="ECO:0000313" key="11">
    <source>
        <dbReference type="Proteomes" id="UP000075920"/>
    </source>
</evidence>
<name>A0A182WE27_9DIPT</name>
<evidence type="ECO:0000259" key="9">
    <source>
        <dbReference type="PROSITE" id="PS50208"/>
    </source>
</evidence>
<evidence type="ECO:0000256" key="3">
    <source>
        <dbReference type="ARBA" id="ARBA00022703"/>
    </source>
</evidence>
<dbReference type="EnsemblMetazoa" id="AMIN008623-RA">
    <property type="protein sequence ID" value="AMIN008623-PA"/>
    <property type="gene ID" value="AMIN008623"/>
</dbReference>
<dbReference type="PROSITE" id="PS50207">
    <property type="entry name" value="CASPASE_P10"/>
    <property type="match status" value="1"/>
</dbReference>
<accession>A0A182WE27</accession>